<dbReference type="GO" id="GO:0003676">
    <property type="term" value="F:nucleic acid binding"/>
    <property type="evidence" value="ECO:0007669"/>
    <property type="project" value="InterPro"/>
</dbReference>
<accession>A0A8C3HI27</accession>
<reference evidence="2" key="1">
    <citation type="submission" date="2025-08" db="UniProtKB">
        <authorList>
            <consortium name="Ensembl"/>
        </authorList>
    </citation>
    <scope>IDENTIFICATION</scope>
</reference>
<evidence type="ECO:0000313" key="3">
    <source>
        <dbReference type="Proteomes" id="UP000694380"/>
    </source>
</evidence>
<feature type="compositionally biased region" description="Polar residues" evidence="1">
    <location>
        <begin position="106"/>
        <end position="115"/>
    </location>
</feature>
<dbReference type="Pfam" id="PF01612">
    <property type="entry name" value="DNA_pol_A_exo1"/>
    <property type="match status" value="1"/>
</dbReference>
<dbReference type="Proteomes" id="UP000694380">
    <property type="component" value="Unplaced"/>
</dbReference>
<feature type="region of interest" description="Disordered" evidence="1">
    <location>
        <begin position="91"/>
        <end position="115"/>
    </location>
</feature>
<protein>
    <submittedName>
        <fullName evidence="2">Exonuclease 3'-5' domain containing 1</fullName>
    </submittedName>
</protein>
<keyword evidence="3" id="KW-1185">Reference proteome</keyword>
<sequence>MDPSSDYQFLNEILGKAVKITLKCGIFQGILQHVDSSRSIVLSRVKNLETGRSMAGVKMFFGYEIVNVELLEELEQDAARGAATPIRDSLVTGGTGMHRGEPAEHSPQSSTCISPESRFTTLSNLKYTLAEEEEEENMEYIVIDQFQQKFGPAMLHIKKQSVFGVAAEGVNLCRHGRLCWLQVATRSRVFLFDIFLLGPRVFKNGLQMVLEDKNILKVIHDCRSISDCLSHQYGIILSNVFDTQVADVLHFSNITGGFLPHRISSLQECLMRHLEMSPKKVSFLVYRQQAVQENPDIWFLRPLPPSLLKVLALETVYLLPLRLLLLDEMMSDLTTLVDGYLNSYREGSADLLGSTEISCMELPEELQQLADFQKLRREKALKKYKVNEEGLLIIPPLESKGKKAAEVEEKQGQDSCWLSSNGAALQKTSFHPQDPLHQNDDEQKQVVDHWENKKSRIGYKNPSFEMEARARVLVSWNSVSENTQAMGKGFSPEQKPHTQAAGSLQEERSLLFTGNQDEDLFCAKHSTIVSASTPPKIRNSLQDSFQVPQQPSLSVLPPCPVLETVGLWQNPSLKMTQTYISNFPVRPERGGSSAVRFAFPSGLSCRMPAPSPAGK</sequence>
<dbReference type="InterPro" id="IPR052144">
    <property type="entry name" value="piRNA_biogenesis_EXD1"/>
</dbReference>
<dbReference type="GeneTree" id="ENSGT00390000003581"/>
<proteinExistence type="predicted"/>
<dbReference type="CDD" id="cd06148">
    <property type="entry name" value="Egl_like_exo"/>
    <property type="match status" value="1"/>
</dbReference>
<reference evidence="2" key="2">
    <citation type="submission" date="2025-09" db="UniProtKB">
        <authorList>
            <consortium name="Ensembl"/>
        </authorList>
    </citation>
    <scope>IDENTIFICATION</scope>
</reference>
<dbReference type="AlphaFoldDB" id="A0A8C3HI27"/>
<gene>
    <name evidence="2" type="primary">EXD1</name>
</gene>
<dbReference type="GO" id="GO:0008408">
    <property type="term" value="F:3'-5' exonuclease activity"/>
    <property type="evidence" value="ECO:0007669"/>
    <property type="project" value="InterPro"/>
</dbReference>
<dbReference type="OMA" id="HLKMSPQ"/>
<dbReference type="Gene3D" id="3.30.420.10">
    <property type="entry name" value="Ribonuclease H-like superfamily/Ribonuclease H"/>
    <property type="match status" value="1"/>
</dbReference>
<dbReference type="GO" id="GO:0034587">
    <property type="term" value="P:piRNA processing"/>
    <property type="evidence" value="ECO:0007669"/>
    <property type="project" value="Ensembl"/>
</dbReference>
<evidence type="ECO:0000256" key="1">
    <source>
        <dbReference type="SAM" id="MobiDB-lite"/>
    </source>
</evidence>
<organism evidence="2 3">
    <name type="scientific">Chrysemys picta bellii</name>
    <name type="common">Western painted turtle</name>
    <name type="synonym">Emys bellii</name>
    <dbReference type="NCBI Taxonomy" id="8478"/>
    <lineage>
        <taxon>Eukaryota</taxon>
        <taxon>Metazoa</taxon>
        <taxon>Chordata</taxon>
        <taxon>Craniata</taxon>
        <taxon>Vertebrata</taxon>
        <taxon>Euteleostomi</taxon>
        <taxon>Archelosauria</taxon>
        <taxon>Testudinata</taxon>
        <taxon>Testudines</taxon>
        <taxon>Cryptodira</taxon>
        <taxon>Durocryptodira</taxon>
        <taxon>Testudinoidea</taxon>
        <taxon>Emydidae</taxon>
        <taxon>Chrysemys</taxon>
    </lineage>
</organism>
<dbReference type="PANTHER" id="PTHR46628">
    <property type="entry name" value="PIRNA BIOGENESIS PROTEIN EXD1"/>
    <property type="match status" value="1"/>
</dbReference>
<name>A0A8C3HI27_CHRPI</name>
<dbReference type="PANTHER" id="PTHR46628:SF1">
    <property type="entry name" value="PIRNA BIOGENESIS PROTEIN EXD1"/>
    <property type="match status" value="1"/>
</dbReference>
<dbReference type="Ensembl" id="ENSCPBT00000021892.1">
    <property type="protein sequence ID" value="ENSCPBP00000018546.1"/>
    <property type="gene ID" value="ENSCPBG00000013511.1"/>
</dbReference>
<dbReference type="InterPro" id="IPR002562">
    <property type="entry name" value="3'-5'_exonuclease_dom"/>
</dbReference>
<dbReference type="InterPro" id="IPR012337">
    <property type="entry name" value="RNaseH-like_sf"/>
</dbReference>
<dbReference type="GO" id="GO:1990923">
    <property type="term" value="C:PET complex"/>
    <property type="evidence" value="ECO:0007669"/>
    <property type="project" value="Ensembl"/>
</dbReference>
<dbReference type="SMART" id="SM00474">
    <property type="entry name" value="35EXOc"/>
    <property type="match status" value="1"/>
</dbReference>
<dbReference type="InterPro" id="IPR036397">
    <property type="entry name" value="RNaseH_sf"/>
</dbReference>
<dbReference type="SUPFAM" id="SSF53098">
    <property type="entry name" value="Ribonuclease H-like"/>
    <property type="match status" value="1"/>
</dbReference>
<evidence type="ECO:0000313" key="2">
    <source>
        <dbReference type="Ensembl" id="ENSCPBP00000018546.1"/>
    </source>
</evidence>